<dbReference type="InterPro" id="IPR038765">
    <property type="entry name" value="Papain-like_cys_pep_sf"/>
</dbReference>
<accession>A0ABX3NRX5</accession>
<dbReference type="EMBL" id="LWBO01000034">
    <property type="protein sequence ID" value="OQP44010.1"/>
    <property type="molecule type" value="Genomic_DNA"/>
</dbReference>
<keyword evidence="2" id="KW-1185">Reference proteome</keyword>
<name>A0ABX3NRX5_9BACT</name>
<comment type="caution">
    <text evidence="1">The sequence shown here is derived from an EMBL/GenBank/DDBJ whole genome shotgun (WGS) entry which is preliminary data.</text>
</comment>
<protein>
    <recommendedName>
        <fullName evidence="3">Transglutaminase domain-containing protein</fullName>
    </recommendedName>
</protein>
<dbReference type="Gene3D" id="3.10.620.30">
    <property type="match status" value="1"/>
</dbReference>
<evidence type="ECO:0000313" key="2">
    <source>
        <dbReference type="Proteomes" id="UP000192277"/>
    </source>
</evidence>
<gene>
    <name evidence="1" type="ORF">A4D02_11090</name>
</gene>
<dbReference type="SUPFAM" id="SSF54001">
    <property type="entry name" value="Cysteine proteinases"/>
    <property type="match status" value="1"/>
</dbReference>
<dbReference type="RefSeq" id="WP_041346741.1">
    <property type="nucleotide sequence ID" value="NZ_LWBO01000034.1"/>
</dbReference>
<proteinExistence type="predicted"/>
<sequence>MNAFPYEIVYTTPRFVSGYLVQLKADEQSLDGPSDTASDFTDLHAWAEVYVPGAGWNGLDPTSGLFQAPLTFESPSLFIYKPNVTFVTT</sequence>
<dbReference type="Proteomes" id="UP000192277">
    <property type="component" value="Unassembled WGS sequence"/>
</dbReference>
<organism evidence="1 2">
    <name type="scientific">Niastella koreensis</name>
    <dbReference type="NCBI Taxonomy" id="354356"/>
    <lineage>
        <taxon>Bacteria</taxon>
        <taxon>Pseudomonadati</taxon>
        <taxon>Bacteroidota</taxon>
        <taxon>Chitinophagia</taxon>
        <taxon>Chitinophagales</taxon>
        <taxon>Chitinophagaceae</taxon>
        <taxon>Niastella</taxon>
    </lineage>
</organism>
<reference evidence="1 2" key="1">
    <citation type="submission" date="2016-04" db="EMBL/GenBank/DDBJ databases">
        <authorList>
            <person name="Chen L."/>
            <person name="Zhuang W."/>
            <person name="Wang G."/>
        </authorList>
    </citation>
    <scope>NUCLEOTIDE SEQUENCE [LARGE SCALE GENOMIC DNA]</scope>
    <source>
        <strain evidence="2">GR20</strain>
    </source>
</reference>
<evidence type="ECO:0008006" key="3">
    <source>
        <dbReference type="Google" id="ProtNLM"/>
    </source>
</evidence>
<evidence type="ECO:0000313" key="1">
    <source>
        <dbReference type="EMBL" id="OQP44010.1"/>
    </source>
</evidence>
<dbReference type="PANTHER" id="PTHR33490:SF1">
    <property type="entry name" value="SLL1233 PROTEIN"/>
    <property type="match status" value="1"/>
</dbReference>
<dbReference type="PANTHER" id="PTHR33490">
    <property type="entry name" value="BLR5614 PROTEIN-RELATED"/>
    <property type="match status" value="1"/>
</dbReference>